<dbReference type="Proteomes" id="UP001519535">
    <property type="component" value="Unassembled WGS sequence"/>
</dbReference>
<organism evidence="1 2">
    <name type="scientific">Mycolicibacter acidiphilus</name>
    <dbReference type="NCBI Taxonomy" id="2835306"/>
    <lineage>
        <taxon>Bacteria</taxon>
        <taxon>Bacillati</taxon>
        <taxon>Actinomycetota</taxon>
        <taxon>Actinomycetes</taxon>
        <taxon>Mycobacteriales</taxon>
        <taxon>Mycobacteriaceae</taxon>
        <taxon>Mycolicibacter</taxon>
    </lineage>
</organism>
<reference evidence="1 2" key="1">
    <citation type="submission" date="2021-05" db="EMBL/GenBank/DDBJ databases">
        <title>Mycobacterium acidophilum sp. nov., an extremely acid-tolerant member of the genus Mycobacterium.</title>
        <authorList>
            <person name="Xia J."/>
        </authorList>
    </citation>
    <scope>NUCLEOTIDE SEQUENCE [LARGE SCALE GENOMIC DNA]</scope>
    <source>
        <strain evidence="1 2">M1</strain>
    </source>
</reference>
<evidence type="ECO:0000313" key="1">
    <source>
        <dbReference type="EMBL" id="MBS9534759.1"/>
    </source>
</evidence>
<comment type="caution">
    <text evidence="1">The sequence shown here is derived from an EMBL/GenBank/DDBJ whole genome shotgun (WGS) entry which is preliminary data.</text>
</comment>
<keyword evidence="2" id="KW-1185">Reference proteome</keyword>
<proteinExistence type="predicted"/>
<name>A0ABS5RMH1_9MYCO</name>
<sequence>MTGPSKPDLRAHRDQLLSAANTFSTNSSEHLATMREKSAKWSRESVHALRTYVEYMTEQVRIALARIRDLAHHIPVEDTNHPDAVADTP</sequence>
<evidence type="ECO:0000313" key="2">
    <source>
        <dbReference type="Proteomes" id="UP001519535"/>
    </source>
</evidence>
<protein>
    <recommendedName>
        <fullName evidence="3">ESX-1 secretion-associated protein</fullName>
    </recommendedName>
</protein>
<accession>A0ABS5RMH1</accession>
<dbReference type="RefSeq" id="WP_214093629.1">
    <property type="nucleotide sequence ID" value="NZ_JAHCLR010000029.1"/>
</dbReference>
<dbReference type="EMBL" id="JAHCLR010000029">
    <property type="protein sequence ID" value="MBS9534759.1"/>
    <property type="molecule type" value="Genomic_DNA"/>
</dbReference>
<gene>
    <name evidence="1" type="ORF">KIH27_14290</name>
</gene>
<evidence type="ECO:0008006" key="3">
    <source>
        <dbReference type="Google" id="ProtNLM"/>
    </source>
</evidence>